<reference evidence="1 2" key="1">
    <citation type="submission" date="2016-03" db="EMBL/GenBank/DDBJ databases">
        <title>Complete genome sequence of Shewanella psychrophila WP2, a deep sea bacterium isolated from west Pacific sediment.</title>
        <authorList>
            <person name="Xu G."/>
            <person name="Jian H."/>
        </authorList>
    </citation>
    <scope>NUCLEOTIDE SEQUENCE [LARGE SCALE GENOMIC DNA]</scope>
    <source>
        <strain evidence="1 2">WP2</strain>
    </source>
</reference>
<keyword evidence="2" id="KW-1185">Reference proteome</keyword>
<accession>A0A1S6HST4</accession>
<proteinExistence type="predicted"/>
<evidence type="ECO:0000313" key="1">
    <source>
        <dbReference type="EMBL" id="AQS38583.1"/>
    </source>
</evidence>
<dbReference type="AlphaFoldDB" id="A0A1S6HST4"/>
<gene>
    <name evidence="1" type="ORF">Sps_03456</name>
</gene>
<name>A0A1S6HST4_9GAMM</name>
<dbReference type="Proteomes" id="UP000189545">
    <property type="component" value="Chromosome"/>
</dbReference>
<sequence length="147" mass="15871">MYIQQSSLVARNKAIIGALCKMENFAMELKDFIKTSITEICFAIEEANKELADSEAIVNPGSIQVNSEESQAYGRQSTKAVHEERKLVQKIDFDIAVQAQEGEKAGGGAKISIASIGIGASAETTSQSKSESRLKFSIPIIYPQGKA</sequence>
<dbReference type="EMBL" id="CP014782">
    <property type="protein sequence ID" value="AQS38583.1"/>
    <property type="molecule type" value="Genomic_DNA"/>
</dbReference>
<dbReference type="KEGG" id="spsw:Sps_03456"/>
<organism evidence="1 2">
    <name type="scientific">Shewanella psychrophila</name>
    <dbReference type="NCBI Taxonomy" id="225848"/>
    <lineage>
        <taxon>Bacteria</taxon>
        <taxon>Pseudomonadati</taxon>
        <taxon>Pseudomonadota</taxon>
        <taxon>Gammaproteobacteria</taxon>
        <taxon>Alteromonadales</taxon>
        <taxon>Shewanellaceae</taxon>
        <taxon>Shewanella</taxon>
    </lineage>
</organism>
<evidence type="ECO:0000313" key="2">
    <source>
        <dbReference type="Proteomes" id="UP000189545"/>
    </source>
</evidence>
<dbReference type="STRING" id="225848.Sps_03456"/>
<protein>
    <submittedName>
        <fullName evidence="1">Uncharacterized protein</fullName>
    </submittedName>
</protein>